<evidence type="ECO:0000259" key="4">
    <source>
        <dbReference type="PROSITE" id="PS51525"/>
    </source>
</evidence>
<feature type="region of interest" description="Disordered" evidence="3">
    <location>
        <begin position="69"/>
        <end position="91"/>
    </location>
</feature>
<dbReference type="KEGG" id="nnu:104591107"/>
<dbReference type="GeneID" id="104591107"/>
<dbReference type="OrthoDB" id="21449at2759"/>
<accession>A0A1U7ZIT3</accession>
<sequence length="116" mass="13035">MWKMSTEEKRKLGTGLGLLSPEDLNKALEIIAEKNPNFQATAEEVDLDMDAQSESTLWKLKFFVREALEGSSGKSSMSGRGNDNNNAKRKREICDALAKTTKKRSKKPSSYVYFIV</sequence>
<reference evidence="6" key="1">
    <citation type="submission" date="2025-08" db="UniProtKB">
        <authorList>
            <consortium name="RefSeq"/>
        </authorList>
    </citation>
    <scope>IDENTIFICATION</scope>
</reference>
<evidence type="ECO:0000313" key="6">
    <source>
        <dbReference type="RefSeq" id="XP_010248199.1"/>
    </source>
</evidence>
<dbReference type="PROSITE" id="PS51525">
    <property type="entry name" value="NET"/>
    <property type="match status" value="1"/>
</dbReference>
<dbReference type="InterPro" id="IPR038336">
    <property type="entry name" value="NET_sf"/>
</dbReference>
<dbReference type="STRING" id="4432.A0A1U7ZIT3"/>
<feature type="compositionally biased region" description="Low complexity" evidence="3">
    <location>
        <begin position="70"/>
        <end position="81"/>
    </location>
</feature>
<gene>
    <name evidence="6" type="primary">LOC104591107</name>
</gene>
<keyword evidence="1" id="KW-0805">Transcription regulation</keyword>
<feature type="domain" description="NET" evidence="4">
    <location>
        <begin position="1"/>
        <end position="75"/>
    </location>
</feature>
<protein>
    <submittedName>
        <fullName evidence="6">Transcription factor GTE1-like isoform X1</fullName>
    </submittedName>
</protein>
<evidence type="ECO:0000256" key="1">
    <source>
        <dbReference type="ARBA" id="ARBA00023015"/>
    </source>
</evidence>
<dbReference type="Gene3D" id="1.20.1270.220">
    <property type="match status" value="1"/>
</dbReference>
<dbReference type="Pfam" id="PF17035">
    <property type="entry name" value="BET"/>
    <property type="match status" value="1"/>
</dbReference>
<name>A0A1U7ZIT3_NELNU</name>
<organism evidence="5 6">
    <name type="scientific">Nelumbo nucifera</name>
    <name type="common">Sacred lotus</name>
    <dbReference type="NCBI Taxonomy" id="4432"/>
    <lineage>
        <taxon>Eukaryota</taxon>
        <taxon>Viridiplantae</taxon>
        <taxon>Streptophyta</taxon>
        <taxon>Embryophyta</taxon>
        <taxon>Tracheophyta</taxon>
        <taxon>Spermatophyta</taxon>
        <taxon>Magnoliopsida</taxon>
        <taxon>Proteales</taxon>
        <taxon>Nelumbonaceae</taxon>
        <taxon>Nelumbo</taxon>
    </lineage>
</organism>
<dbReference type="eggNOG" id="KOG1474">
    <property type="taxonomic scope" value="Eukaryota"/>
</dbReference>
<evidence type="ECO:0000313" key="5">
    <source>
        <dbReference type="Proteomes" id="UP000189703"/>
    </source>
</evidence>
<keyword evidence="5" id="KW-1185">Reference proteome</keyword>
<dbReference type="PANTHER" id="PTHR45926">
    <property type="entry name" value="OSJNBA0053K19.4 PROTEIN"/>
    <property type="match status" value="1"/>
</dbReference>
<evidence type="ECO:0000256" key="2">
    <source>
        <dbReference type="ARBA" id="ARBA00023163"/>
    </source>
</evidence>
<dbReference type="Proteomes" id="UP000189703">
    <property type="component" value="Unplaced"/>
</dbReference>
<dbReference type="InParanoid" id="A0A1U7ZIT3"/>
<dbReference type="InterPro" id="IPR027353">
    <property type="entry name" value="NET_dom"/>
</dbReference>
<dbReference type="AlphaFoldDB" id="A0A1U7ZIT3"/>
<dbReference type="RefSeq" id="XP_010248199.1">
    <property type="nucleotide sequence ID" value="XM_010249897.2"/>
</dbReference>
<dbReference type="OMA" id="PNFHATS"/>
<proteinExistence type="predicted"/>
<evidence type="ECO:0000256" key="3">
    <source>
        <dbReference type="SAM" id="MobiDB-lite"/>
    </source>
</evidence>
<keyword evidence="2" id="KW-0804">Transcription</keyword>